<proteinExistence type="inferred from homology"/>
<keyword evidence="9" id="KW-1185">Reference proteome</keyword>
<evidence type="ECO:0000313" key="9">
    <source>
        <dbReference type="Proteomes" id="UP000033612"/>
    </source>
</evidence>
<dbReference type="PROSITE" id="PS51736">
    <property type="entry name" value="RECOMBINASES_3"/>
    <property type="match status" value="1"/>
</dbReference>
<dbReference type="GO" id="GO:0000150">
    <property type="term" value="F:DNA strand exchange activity"/>
    <property type="evidence" value="ECO:0007669"/>
    <property type="project" value="InterPro"/>
</dbReference>
<keyword evidence="2" id="KW-0229">DNA integration</keyword>
<evidence type="ECO:0000259" key="7">
    <source>
        <dbReference type="PROSITE" id="PS51736"/>
    </source>
</evidence>
<accession>A0A0F4LJV2</accession>
<gene>
    <name evidence="8" type="ORF">JF75_05280</name>
</gene>
<dbReference type="Gene3D" id="1.10.10.60">
    <property type="entry name" value="Homeodomain-like"/>
    <property type="match status" value="1"/>
</dbReference>
<dbReference type="InterPro" id="IPR006120">
    <property type="entry name" value="Resolvase_HTH_dom"/>
</dbReference>
<protein>
    <submittedName>
        <fullName evidence="8">Pin-related site-specific recombinase/DNA invertase</fullName>
    </submittedName>
</protein>
<dbReference type="PATRIC" id="fig|1218506.3.peg.575"/>
<comment type="caution">
    <text evidence="8">The sequence shown here is derived from an EMBL/GenBank/DDBJ whole genome shotgun (WGS) entry which is preliminary data.</text>
</comment>
<dbReference type="CDD" id="cd03768">
    <property type="entry name" value="SR_ResInv"/>
    <property type="match status" value="1"/>
</dbReference>
<dbReference type="SUPFAM" id="SSF46689">
    <property type="entry name" value="Homeodomain-like"/>
    <property type="match status" value="1"/>
</dbReference>
<keyword evidence="3" id="KW-0238">DNA-binding</keyword>
<evidence type="ECO:0000256" key="2">
    <source>
        <dbReference type="ARBA" id="ARBA00022908"/>
    </source>
</evidence>
<dbReference type="GO" id="GO:0003677">
    <property type="term" value="F:DNA binding"/>
    <property type="evidence" value="ECO:0007669"/>
    <property type="project" value="UniProtKB-KW"/>
</dbReference>
<dbReference type="Pfam" id="PF00239">
    <property type="entry name" value="Resolvase"/>
    <property type="match status" value="1"/>
</dbReference>
<dbReference type="InterPro" id="IPR006118">
    <property type="entry name" value="Recombinase_CS"/>
</dbReference>
<dbReference type="InterPro" id="IPR036162">
    <property type="entry name" value="Resolvase-like_N_sf"/>
</dbReference>
<dbReference type="InterPro" id="IPR009057">
    <property type="entry name" value="Homeodomain-like_sf"/>
</dbReference>
<dbReference type="PANTHER" id="PTHR30461:SF26">
    <property type="entry name" value="RESOLVASE HOMOLOG YNEB"/>
    <property type="match status" value="1"/>
</dbReference>
<feature type="active site" description="O-(5'-phospho-DNA)-serine intermediate" evidence="5 6">
    <location>
        <position position="9"/>
    </location>
</feature>
<comment type="similarity">
    <text evidence="1">Belongs to the site-specific recombinase resolvase family.</text>
</comment>
<dbReference type="Proteomes" id="UP000033612">
    <property type="component" value="Unassembled WGS sequence"/>
</dbReference>
<organism evidence="8 9">
    <name type="scientific">Lactobacillus kimbladii</name>
    <dbReference type="NCBI Taxonomy" id="1218506"/>
    <lineage>
        <taxon>Bacteria</taxon>
        <taxon>Bacillati</taxon>
        <taxon>Bacillota</taxon>
        <taxon>Bacilli</taxon>
        <taxon>Lactobacillales</taxon>
        <taxon>Lactobacillaceae</taxon>
        <taxon>Lactobacillus</taxon>
    </lineage>
</organism>
<dbReference type="HOGENOM" id="CLU_010686_8_3_9"/>
<dbReference type="SUPFAM" id="SSF53041">
    <property type="entry name" value="Resolvase-like"/>
    <property type="match status" value="1"/>
</dbReference>
<sequence length="189" mass="21468">MNFGYARVSTNGQKLETQIDLLNAAGVDRIFQEKYTGTTTNRPVFNQLLAKLTEGDQLTVTKFDRFARNTSEVLSTVKKLFNKGVTINVLNFGVIDNSPTGQLTVTILSAVAQFDRDMILTRTQEGKDYARKHDPNFHEGRNNKYSDEQISQAYWLYKKGTPLQTIIKETGISSATLYRRFKKLTSENK</sequence>
<dbReference type="PANTHER" id="PTHR30461">
    <property type="entry name" value="DNA-INVERTASE FROM LAMBDOID PROPHAGE"/>
    <property type="match status" value="1"/>
</dbReference>
<reference evidence="8 9" key="1">
    <citation type="submission" date="2015-01" db="EMBL/GenBank/DDBJ databases">
        <title>Comparative genomics of the lactic acid bacteria isolated from the honey bee gut.</title>
        <authorList>
            <person name="Ellegaard K.M."/>
            <person name="Tamarit D."/>
            <person name="Javelind E."/>
            <person name="Olofsson T."/>
            <person name="Andersson S.G."/>
            <person name="Vasquez A."/>
        </authorList>
    </citation>
    <scope>NUCLEOTIDE SEQUENCE [LARGE SCALE GENOMIC DNA]</scope>
    <source>
        <strain evidence="8 9">Hma2</strain>
    </source>
</reference>
<name>A0A0F4LJV2_9LACO</name>
<dbReference type="InterPro" id="IPR006119">
    <property type="entry name" value="Resolv_N"/>
</dbReference>
<feature type="domain" description="Resolvase/invertase-type recombinase catalytic" evidence="7">
    <location>
        <begin position="1"/>
        <end position="134"/>
    </location>
</feature>
<dbReference type="Gene3D" id="3.40.50.1390">
    <property type="entry name" value="Resolvase, N-terminal catalytic domain"/>
    <property type="match status" value="1"/>
</dbReference>
<evidence type="ECO:0000256" key="3">
    <source>
        <dbReference type="ARBA" id="ARBA00023125"/>
    </source>
</evidence>
<dbReference type="SMART" id="SM00857">
    <property type="entry name" value="Resolvase"/>
    <property type="match status" value="1"/>
</dbReference>
<keyword evidence="4" id="KW-0233">DNA recombination</keyword>
<evidence type="ECO:0000313" key="8">
    <source>
        <dbReference type="EMBL" id="KJY59127.1"/>
    </source>
</evidence>
<dbReference type="STRING" id="1218506.JF75_05280"/>
<dbReference type="RefSeq" id="WP_046331735.1">
    <property type="nucleotide sequence ID" value="NZ_JBHTBO010000023.1"/>
</dbReference>
<dbReference type="PROSITE" id="PS00397">
    <property type="entry name" value="RECOMBINASES_1"/>
    <property type="match status" value="1"/>
</dbReference>
<evidence type="ECO:0000256" key="1">
    <source>
        <dbReference type="ARBA" id="ARBA00009913"/>
    </source>
</evidence>
<dbReference type="AlphaFoldDB" id="A0A0F4LJV2"/>
<dbReference type="OrthoDB" id="9797501at2"/>
<dbReference type="GO" id="GO:0015074">
    <property type="term" value="P:DNA integration"/>
    <property type="evidence" value="ECO:0007669"/>
    <property type="project" value="UniProtKB-KW"/>
</dbReference>
<dbReference type="InterPro" id="IPR050639">
    <property type="entry name" value="SSR_resolvase"/>
</dbReference>
<evidence type="ECO:0000256" key="6">
    <source>
        <dbReference type="PROSITE-ProRule" id="PRU10137"/>
    </source>
</evidence>
<dbReference type="EMBL" id="JXLH01000008">
    <property type="protein sequence ID" value="KJY59127.1"/>
    <property type="molecule type" value="Genomic_DNA"/>
</dbReference>
<evidence type="ECO:0000256" key="5">
    <source>
        <dbReference type="PIRSR" id="PIRSR606118-50"/>
    </source>
</evidence>
<evidence type="ECO:0000256" key="4">
    <source>
        <dbReference type="ARBA" id="ARBA00023172"/>
    </source>
</evidence>
<dbReference type="Pfam" id="PF02796">
    <property type="entry name" value="HTH_7"/>
    <property type="match status" value="1"/>
</dbReference>